<dbReference type="GO" id="GO:0039694">
    <property type="term" value="P:viral RNA genome replication"/>
    <property type="evidence" value="ECO:0007669"/>
    <property type="project" value="InterPro"/>
</dbReference>
<feature type="domain" description="SF3 helicase" evidence="25">
    <location>
        <begin position="1"/>
        <end position="84"/>
    </location>
</feature>
<dbReference type="PROSITE" id="PS51218">
    <property type="entry name" value="SF3_HELICASE_2"/>
    <property type="match status" value="1"/>
</dbReference>
<evidence type="ECO:0000256" key="5">
    <source>
        <dbReference type="ARBA" id="ARBA00022520"/>
    </source>
</evidence>
<dbReference type="InterPro" id="IPR007094">
    <property type="entry name" value="RNA-dir_pol_PSvirus"/>
</dbReference>
<dbReference type="Gene3D" id="6.10.250.3230">
    <property type="match status" value="1"/>
</dbReference>
<evidence type="ECO:0000256" key="15">
    <source>
        <dbReference type="ARBA" id="ARBA00022844"/>
    </source>
</evidence>
<evidence type="ECO:0000256" key="6">
    <source>
        <dbReference type="ARBA" id="ARBA00022553"/>
    </source>
</evidence>
<evidence type="ECO:0000256" key="13">
    <source>
        <dbReference type="ARBA" id="ARBA00022807"/>
    </source>
</evidence>
<evidence type="ECO:0000256" key="2">
    <source>
        <dbReference type="ARBA" id="ARBA00004328"/>
    </source>
</evidence>
<dbReference type="GO" id="GO:0003968">
    <property type="term" value="F:RNA-directed RNA polymerase activity"/>
    <property type="evidence" value="ECO:0007669"/>
    <property type="project" value="UniProtKB-KW"/>
</dbReference>
<dbReference type="InterPro" id="IPR001205">
    <property type="entry name" value="RNA-dir_pol_C"/>
</dbReference>
<evidence type="ECO:0000259" key="24">
    <source>
        <dbReference type="PROSITE" id="PS50507"/>
    </source>
</evidence>
<dbReference type="PRINTS" id="PR00918">
    <property type="entry name" value="CALICVIRUSNS"/>
</dbReference>
<evidence type="ECO:0000256" key="3">
    <source>
        <dbReference type="ARBA" id="ARBA00020107"/>
    </source>
</evidence>
<reference evidence="27" key="1">
    <citation type="journal article" date="2016" name="PLoS ONE">
        <title>Genetic Characterization and Classification of Human and Animal Sapoviruses.</title>
        <authorList>
            <person name="Oka T."/>
            <person name="Lu Z."/>
            <person name="Phan T."/>
            <person name="Delwart E.L."/>
            <person name="Saif L.J."/>
            <person name="Wang Q."/>
        </authorList>
    </citation>
    <scope>NUCLEOTIDE SEQUENCE</scope>
    <source>
        <strain evidence="27">WD1237</strain>
    </source>
</reference>
<dbReference type="InterPro" id="IPR033703">
    <property type="entry name" value="Rhv-like"/>
</dbReference>
<sequence length="1762" mass="191639">DTDKNGDFVETMISLVNSQPCPLNCDRPENKGKLFSSQYIICTSNYPCSVVPTHARAGAFYRRVTTVDVTCPSITNWQASHPGKPVPKNLFKPDFSHLVLARRAINGYEPNGSILGSTRCVPPVPTSIGDLVNYMRDTFKAQGGSVDTQVVWIKCHNSSYLEEAQGALVKFMQANRAQCAVATAPGSGLLDGTSTFGTVVVSTANAPSNNDRILQVNVKGFNNDIDPVTTNSFLSLFQTDHPVSASIQRQVMFRVYNSRADITTQQVRSTQLPWVTSVVSISSKVDVVRAVYRHIGVLSIPGLVRAVAGLRNVESMTQWVTTHLADLRFPMNPTGTVIRCGDGDVILYTCGGVYAIGTPARAPVVTPAKDIPRHQNVSTHMSWGDIIEGLLDRVASFLTRNASFILGIVNIVHLTNRAGREPEGKGKNKHGRGARSQVSLNDDEYDEWRDMRRDWRMDIGVKDFLEIRRAAYEGLDDETSSRYRAWIQLRALRSGTGNYQHATIIGKGGVREEVVRTSPRKAKARDMGWHPDDDAPFGSESKDPVVPLGTESCTNGFAVHIGGGRFYANKHTAERSSLLGGLPFKVVDQGGDLVLLESPLSDLPHYQVGEGPPVYYTQLHHPVKVLGEGTFETTATQVNGWHVKILNDYPTAKGDCGRPYFNHQGQLVGIHAAAASRTNTKLVQAVPRKREDVSTFAWKGLPVVRDSPCGGMPTGTRYHRSPAWPDQQSDETHAPAPYGTGDPRYTFSPTMILVDNLKPYTAPTPGIPPALLQRAATHVRAYLRDIIGTHHSRNLTLAEAVDRLDMSTSCGPMFAGLKSDHTDDDGNFVGPLKDYIDRVWSDAHQGRHPRHQYKLALKDELRPIEKNDQGKRRLLWGADVGVTIIANAAFGAVADRIKATVPMHPICVGICMDSPQIETFMAALAGKTIYCLDYSKWDSTQNPAVTAASLDILASFCEPGPLTSAAVAVLAAPAEGRVDDIYFRTVSGLPSGMPYTSVINSLNHMIYVSAAILGAYEGLGAPYTGNVFWTETIYTYGDDSVYALTPATASIFQQVLGLLTQFGLKPTAADKSQTIVPTTEVTFLKRTLVARDGSYRALLDQSSLLRQLYWVKAQRTTNHLTPPKIDIPSRRNQLEVMLAYASQHGTDFFQKAASLAETTASKEGYSLVNTNFDNALAVYNAWFAAGGANFESTEPQHDPTVPVVFEMEGAGDSPNATSSNVPGVTDPAEGATVVVNPQQPNAPAQRVELAVATGTVTSNVPDSVRAIFAVAHTYAWSDRQGPNTLIGTIRLGPNINPYTQHMSHMFAGWGGDMEVRFQISGSGIYAGKLMAAVLPPGVNPNNIRDPGAFPHALIDARTTDPVVVNLPDVRAVDYHVLGADEPTSQLGLWVFQPLINPFQTNATSTAWVSVETRPGPTFDLTLLKPPTAGMDTGKQPSDLLPRRLGYSRGNRFGRPVKALVAVVAAYQVNRHFDAAANTMGWSFADVAPLEVKITGSPTGVVPGNSSSQPAMPTNFPVGPVDAGPLIPSMPDQWPDYIPTSFAGAAYDKYHPNQCPIGAGYVRAGDDINEEKGDFPIVVPYSGTGHVRDMYGEIEPGALRMMCFDNRTVADLPGFSRNNIFTWVLIGGENNWNPQETVVPYTGRGVTYGPQGPNAICLWVEDVYSTYPRLCEAWSSQLEHTAKSMMNSPYNIPQQQMAVYNVHSNGDDFQVGIRADGYLVINAAIGTRIMVDPETSFEFVGVQPISTPLIGPHGNRTAFRSVF</sequence>
<feature type="compositionally biased region" description="Basic and acidic residues" evidence="23">
    <location>
        <begin position="524"/>
        <end position="533"/>
    </location>
</feature>
<dbReference type="Gene3D" id="1.20.960.20">
    <property type="match status" value="1"/>
</dbReference>
<dbReference type="InterPro" id="IPR000605">
    <property type="entry name" value="Helicase_SF3_ssDNA/RNA_vir"/>
</dbReference>
<dbReference type="InterPro" id="IPR029053">
    <property type="entry name" value="Viral_coat"/>
</dbReference>
<evidence type="ECO:0000256" key="19">
    <source>
        <dbReference type="ARBA" id="ARBA00045380"/>
    </source>
</evidence>
<keyword evidence="7" id="KW-0167">Capsid protein</keyword>
<dbReference type="PRINTS" id="PR00916">
    <property type="entry name" value="2CENDOPTASE"/>
</dbReference>
<evidence type="ECO:0000256" key="18">
    <source>
        <dbReference type="ARBA" id="ARBA00045264"/>
    </source>
</evidence>
<dbReference type="InterPro" id="IPR000317">
    <property type="entry name" value="Peptidase_C24"/>
</dbReference>
<evidence type="ECO:0000256" key="10">
    <source>
        <dbReference type="ARBA" id="ARBA00022695"/>
    </source>
</evidence>
<evidence type="ECO:0000256" key="17">
    <source>
        <dbReference type="ARBA" id="ARBA00023200"/>
    </source>
</evidence>
<dbReference type="PROSITE" id="PS50507">
    <property type="entry name" value="RDRP_SSRNA_POS"/>
    <property type="match status" value="1"/>
</dbReference>
<accession>A0A192F0X7</accession>
<evidence type="ECO:0000256" key="11">
    <source>
        <dbReference type="ARBA" id="ARBA00022741"/>
    </source>
</evidence>
<dbReference type="InterPro" id="IPR049434">
    <property type="entry name" value="VPg"/>
</dbReference>
<feature type="region of interest" description="Disordered" evidence="23">
    <location>
        <begin position="721"/>
        <end position="741"/>
    </location>
</feature>
<dbReference type="GO" id="GO:0017111">
    <property type="term" value="F:ribonucleoside triphosphate phosphatase activity"/>
    <property type="evidence" value="ECO:0007669"/>
    <property type="project" value="UniProtKB-EC"/>
</dbReference>
<keyword evidence="11" id="KW-0547">Nucleotide-binding</keyword>
<dbReference type="Gene3D" id="1.10.260.110">
    <property type="match status" value="1"/>
</dbReference>
<evidence type="ECO:0000259" key="25">
    <source>
        <dbReference type="PROSITE" id="PS51218"/>
    </source>
</evidence>
<dbReference type="GO" id="GO:0006508">
    <property type="term" value="P:proteolysis"/>
    <property type="evidence" value="ECO:0007669"/>
    <property type="project" value="UniProtKB-KW"/>
</dbReference>
<keyword evidence="13" id="KW-0788">Thiol protease</keyword>
<evidence type="ECO:0000313" key="27">
    <source>
        <dbReference type="EMBL" id="ANK36014.1"/>
    </source>
</evidence>
<dbReference type="InterPro" id="IPR004004">
    <property type="entry name" value="Helic/Pol/Pept_Calicivir-typ"/>
</dbReference>
<dbReference type="Pfam" id="PF00680">
    <property type="entry name" value="RdRP_1"/>
    <property type="match status" value="1"/>
</dbReference>
<keyword evidence="4" id="KW-0696">RNA-directed RNA polymerase</keyword>
<dbReference type="Gene3D" id="2.60.120.20">
    <property type="match status" value="1"/>
</dbReference>
<feature type="domain" description="RdRp catalytic" evidence="24">
    <location>
        <begin position="927"/>
        <end position="1052"/>
    </location>
</feature>
<keyword evidence="6" id="KW-0597">Phosphoprotein</keyword>
<dbReference type="SUPFAM" id="SSF56672">
    <property type="entry name" value="DNA/RNA polymerases"/>
    <property type="match status" value="1"/>
</dbReference>
<dbReference type="GO" id="GO:0019028">
    <property type="term" value="C:viral capsid"/>
    <property type="evidence" value="ECO:0007669"/>
    <property type="project" value="UniProtKB-KW"/>
</dbReference>
<evidence type="ECO:0000256" key="16">
    <source>
        <dbReference type="ARBA" id="ARBA00022953"/>
    </source>
</evidence>
<keyword evidence="17" id="KW-1035">Host cytoplasm</keyword>
<protein>
    <recommendedName>
        <fullName evidence="3">Genome polyprotein</fullName>
    </recommendedName>
</protein>
<dbReference type="InterPro" id="IPR009003">
    <property type="entry name" value="Peptidase_S1_PA"/>
</dbReference>
<comment type="function">
    <text evidence="21">Probable key protein responsible for the formation of membrane alterations by the virus. Induces the formation of convoluted membranes derived from the host ER. These remodeled membranes probably form the viral factories that contain the replication complex. Together with NS2 and NTPase, initiates the formation of the replication complex.</text>
</comment>
<comment type="function">
    <text evidence="19">Displays NTPase activity, but no helicase activity. Induces the formation of convoluted membranes derived from the host ER. These remodeled membranes probably form the viral factories that contain the replication complex. Together with NS2 and NS4, initiates the formation of the replication complex.</text>
</comment>
<evidence type="ECO:0000256" key="8">
    <source>
        <dbReference type="ARBA" id="ARBA00022670"/>
    </source>
</evidence>
<keyword evidence="16" id="KW-0693">Viral RNA replication</keyword>
<evidence type="ECO:0000256" key="14">
    <source>
        <dbReference type="ARBA" id="ARBA00022840"/>
    </source>
</evidence>
<feature type="region of interest" description="Disordered" evidence="23">
    <location>
        <begin position="419"/>
        <end position="438"/>
    </location>
</feature>
<evidence type="ECO:0000256" key="23">
    <source>
        <dbReference type="SAM" id="MobiDB-lite"/>
    </source>
</evidence>
<dbReference type="InterPro" id="IPR014759">
    <property type="entry name" value="Helicase_SF3_ssRNA_vir"/>
</dbReference>
<comment type="catalytic activity">
    <reaction evidence="22">
        <text>a ribonucleoside 5'-triphosphate + H2O = a ribonucleoside 5'-diphosphate + phosphate + H(+)</text>
        <dbReference type="Rhea" id="RHEA:23680"/>
        <dbReference type="ChEBI" id="CHEBI:15377"/>
        <dbReference type="ChEBI" id="CHEBI:15378"/>
        <dbReference type="ChEBI" id="CHEBI:43474"/>
        <dbReference type="ChEBI" id="CHEBI:57930"/>
        <dbReference type="ChEBI" id="CHEBI:61557"/>
        <dbReference type="EC" id="3.6.1.15"/>
    </reaction>
</comment>
<evidence type="ECO:0000256" key="22">
    <source>
        <dbReference type="ARBA" id="ARBA00047631"/>
    </source>
</evidence>
<dbReference type="GO" id="GO:0004197">
    <property type="term" value="F:cysteine-type endopeptidase activity"/>
    <property type="evidence" value="ECO:0007669"/>
    <property type="project" value="InterPro"/>
</dbReference>
<feature type="non-terminal residue" evidence="27">
    <location>
        <position position="1"/>
    </location>
</feature>
<dbReference type="InterPro" id="IPR043128">
    <property type="entry name" value="Rev_trsase/Diguanyl_cyclase"/>
</dbReference>
<evidence type="ECO:0000256" key="21">
    <source>
        <dbReference type="ARBA" id="ARBA00046246"/>
    </source>
</evidence>
<evidence type="ECO:0000256" key="7">
    <source>
        <dbReference type="ARBA" id="ARBA00022561"/>
    </source>
</evidence>
<dbReference type="PROSITE" id="PS51894">
    <property type="entry name" value="CV_3CL_PRO"/>
    <property type="match status" value="1"/>
</dbReference>
<keyword evidence="10" id="KW-0548">Nucleotidyltransferase</keyword>
<comment type="subcellular location">
    <subcellularLocation>
        <location evidence="1">Host cytoplasm</location>
    </subcellularLocation>
    <subcellularLocation>
        <location evidence="2">Virion</location>
    </subcellularLocation>
</comment>
<dbReference type="GO" id="GO:0003723">
    <property type="term" value="F:RNA binding"/>
    <property type="evidence" value="ECO:0007669"/>
    <property type="project" value="InterPro"/>
</dbReference>
<proteinExistence type="predicted"/>
<comment type="function">
    <text evidence="20">Viral genome-linked protein is covalently linked to the 5'-end of the positive-strand, negative-strand genomic RNAs and subgenomic RNA. Acts as a genome-linked replication primer. May recruit ribosome to viral RNA thereby promoting viral proteins translation. Interacts with host translation initiation complex to allow the translation of viral proteins.</text>
</comment>
<dbReference type="Pfam" id="PF20915">
    <property type="entry name" value="VPg"/>
    <property type="match status" value="1"/>
</dbReference>
<keyword evidence="5" id="KW-0191">Covalent protein-RNA linkage</keyword>
<keyword evidence="9" id="KW-0808">Transferase</keyword>
<dbReference type="GO" id="GO:0006351">
    <property type="term" value="P:DNA-templated transcription"/>
    <property type="evidence" value="ECO:0007669"/>
    <property type="project" value="InterPro"/>
</dbReference>
<evidence type="ECO:0000256" key="9">
    <source>
        <dbReference type="ARBA" id="ARBA00022679"/>
    </source>
</evidence>
<keyword evidence="15" id="KW-0946">Virion</keyword>
<dbReference type="Pfam" id="PF03510">
    <property type="entry name" value="Peptidase_C24"/>
    <property type="match status" value="1"/>
</dbReference>
<dbReference type="InterPro" id="IPR043502">
    <property type="entry name" value="DNA/RNA_pol_sf"/>
</dbReference>
<evidence type="ECO:0000256" key="12">
    <source>
        <dbReference type="ARBA" id="ARBA00022801"/>
    </source>
</evidence>
<comment type="function">
    <text evidence="18">Together with NTPase and NS4, initiates the formation of the replication complex. Induces the proliferation of the host smooth ER membranes forming long tubular structures. These remodeled membranes probably form the viral factories that contain the replication complex.</text>
</comment>
<evidence type="ECO:0000256" key="1">
    <source>
        <dbReference type="ARBA" id="ARBA00004192"/>
    </source>
</evidence>
<dbReference type="EMBL" id="KX000385">
    <property type="protein sequence ID" value="ANK36014.1"/>
    <property type="molecule type" value="Genomic_RNA"/>
</dbReference>
<dbReference type="SUPFAM" id="SSF50494">
    <property type="entry name" value="Trypsin-like serine proteases"/>
    <property type="match status" value="1"/>
</dbReference>
<keyword evidence="12" id="KW-0378">Hydrolase</keyword>
<name>A0A192F0X7_9CALI</name>
<dbReference type="SUPFAM" id="SSF88633">
    <property type="entry name" value="Positive stranded ssRNA viruses"/>
    <property type="match status" value="1"/>
</dbReference>
<dbReference type="CDD" id="cd23192">
    <property type="entry name" value="Caliciviridae_RdRp"/>
    <property type="match status" value="1"/>
</dbReference>
<feature type="domain" description="Peptidase C24" evidence="26">
    <location>
        <begin position="535"/>
        <end position="689"/>
    </location>
</feature>
<evidence type="ECO:0000256" key="4">
    <source>
        <dbReference type="ARBA" id="ARBA00022484"/>
    </source>
</evidence>
<dbReference type="Gene3D" id="3.30.70.270">
    <property type="match status" value="2"/>
</dbReference>
<dbReference type="GO" id="GO:0030430">
    <property type="term" value="C:host cell cytoplasm"/>
    <property type="evidence" value="ECO:0007669"/>
    <property type="project" value="UniProtKB-SubCell"/>
</dbReference>
<evidence type="ECO:0000256" key="20">
    <source>
        <dbReference type="ARBA" id="ARBA00046180"/>
    </source>
</evidence>
<evidence type="ECO:0000259" key="26">
    <source>
        <dbReference type="PROSITE" id="PS51894"/>
    </source>
</evidence>
<dbReference type="Pfam" id="PF00915">
    <property type="entry name" value="Calici_coat"/>
    <property type="match status" value="1"/>
</dbReference>
<dbReference type="GO" id="GO:0005524">
    <property type="term" value="F:ATP binding"/>
    <property type="evidence" value="ECO:0007669"/>
    <property type="project" value="UniProtKB-KW"/>
</dbReference>
<dbReference type="CDD" id="cd00205">
    <property type="entry name" value="rhv_like"/>
    <property type="match status" value="1"/>
</dbReference>
<feature type="region of interest" description="Disordered" evidence="23">
    <location>
        <begin position="519"/>
        <end position="541"/>
    </location>
</feature>
<dbReference type="Pfam" id="PF00910">
    <property type="entry name" value="RNA_helicase"/>
    <property type="match status" value="1"/>
</dbReference>
<organism evidence="27">
    <name type="scientific">Sapovirus GXII/WD1237</name>
    <dbReference type="NCBI Taxonomy" id="1861836"/>
    <lineage>
        <taxon>Viruses</taxon>
        <taxon>Riboviria</taxon>
        <taxon>Orthornavirae</taxon>
        <taxon>Pisuviricota</taxon>
        <taxon>Pisoniviricetes</taxon>
        <taxon>Picornavirales</taxon>
        <taxon>Caliciviridae</taxon>
        <taxon>Sapovirus</taxon>
        <taxon>Sapovirus sapporoense</taxon>
        <taxon>Sapporo virus</taxon>
    </lineage>
</organism>
<keyword evidence="8" id="KW-0645">Protease</keyword>
<keyword evidence="14" id="KW-0067">ATP-binding</keyword>
<dbReference type="GO" id="GO:0003724">
    <property type="term" value="F:RNA helicase activity"/>
    <property type="evidence" value="ECO:0007669"/>
    <property type="project" value="InterPro"/>
</dbReference>
<dbReference type="InterPro" id="IPR004005">
    <property type="entry name" value="Calicivirus_coat"/>
</dbReference>